<accession>A0A3D4V532</accession>
<feature type="domain" description="CheW-like" evidence="1">
    <location>
        <begin position="16"/>
        <end position="148"/>
    </location>
</feature>
<evidence type="ECO:0000313" key="3">
    <source>
        <dbReference type="Proteomes" id="UP000264071"/>
    </source>
</evidence>
<dbReference type="GO" id="GO:0007165">
    <property type="term" value="P:signal transduction"/>
    <property type="evidence" value="ECO:0007669"/>
    <property type="project" value="InterPro"/>
</dbReference>
<evidence type="ECO:0000313" key="2">
    <source>
        <dbReference type="EMBL" id="HCT56226.1"/>
    </source>
</evidence>
<sequence length="148" mass="15587">MSTTPTEPSPFDDEPDAQWLVVRSGGDILGIPIAQVREVVRPVGLRPVPGAPSIQAGIVNVRGAIVTVLDLQALRTGVRAVTPGSIVLLSYGTRMLGLAVDAVHDVRVMDDEAKAPGAGAALDLPDVMPLDAVALCARHMHSVEERER</sequence>
<dbReference type="AlphaFoldDB" id="A0A3D4V532"/>
<dbReference type="Pfam" id="PF01584">
    <property type="entry name" value="CheW"/>
    <property type="match status" value="1"/>
</dbReference>
<comment type="caution">
    <text evidence="2">The sequence shown here is derived from an EMBL/GenBank/DDBJ whole genome shotgun (WGS) entry which is preliminary data.</text>
</comment>
<evidence type="ECO:0000259" key="1">
    <source>
        <dbReference type="PROSITE" id="PS50851"/>
    </source>
</evidence>
<proteinExistence type="predicted"/>
<gene>
    <name evidence="2" type="ORF">DGD08_03330</name>
</gene>
<organism evidence="2 3">
    <name type="scientific">Gemmatimonas aurantiaca</name>
    <dbReference type="NCBI Taxonomy" id="173480"/>
    <lineage>
        <taxon>Bacteria</taxon>
        <taxon>Pseudomonadati</taxon>
        <taxon>Gemmatimonadota</taxon>
        <taxon>Gemmatimonadia</taxon>
        <taxon>Gemmatimonadales</taxon>
        <taxon>Gemmatimonadaceae</taxon>
        <taxon>Gemmatimonas</taxon>
    </lineage>
</organism>
<dbReference type="SMART" id="SM00260">
    <property type="entry name" value="CheW"/>
    <property type="match status" value="1"/>
</dbReference>
<dbReference type="Proteomes" id="UP000264071">
    <property type="component" value="Unassembled WGS sequence"/>
</dbReference>
<reference evidence="2 3" key="1">
    <citation type="journal article" date="2018" name="Nat. Biotechnol.">
        <title>A standardized bacterial taxonomy based on genome phylogeny substantially revises the tree of life.</title>
        <authorList>
            <person name="Parks D.H."/>
            <person name="Chuvochina M."/>
            <person name="Waite D.W."/>
            <person name="Rinke C."/>
            <person name="Skarshewski A."/>
            <person name="Chaumeil P.A."/>
            <person name="Hugenholtz P."/>
        </authorList>
    </citation>
    <scope>NUCLEOTIDE SEQUENCE [LARGE SCALE GENOMIC DNA]</scope>
    <source>
        <strain evidence="2">UBA8844</strain>
    </source>
</reference>
<protein>
    <recommendedName>
        <fullName evidence="1">CheW-like domain-containing protein</fullName>
    </recommendedName>
</protein>
<dbReference type="InterPro" id="IPR002545">
    <property type="entry name" value="CheW-lke_dom"/>
</dbReference>
<dbReference type="PANTHER" id="PTHR22617:SF23">
    <property type="entry name" value="CHEMOTAXIS PROTEIN CHEW"/>
    <property type="match status" value="1"/>
</dbReference>
<dbReference type="GO" id="GO:0006935">
    <property type="term" value="P:chemotaxis"/>
    <property type="evidence" value="ECO:0007669"/>
    <property type="project" value="InterPro"/>
</dbReference>
<dbReference type="EMBL" id="DPIY01000004">
    <property type="protein sequence ID" value="HCT56226.1"/>
    <property type="molecule type" value="Genomic_DNA"/>
</dbReference>
<dbReference type="InterPro" id="IPR039315">
    <property type="entry name" value="CheW"/>
</dbReference>
<dbReference type="PANTHER" id="PTHR22617">
    <property type="entry name" value="CHEMOTAXIS SENSOR HISTIDINE KINASE-RELATED"/>
    <property type="match status" value="1"/>
</dbReference>
<dbReference type="Gene3D" id="2.40.50.180">
    <property type="entry name" value="CheA-289, Domain 4"/>
    <property type="match status" value="1"/>
</dbReference>
<dbReference type="SUPFAM" id="SSF50341">
    <property type="entry name" value="CheW-like"/>
    <property type="match status" value="1"/>
</dbReference>
<dbReference type="PROSITE" id="PS50851">
    <property type="entry name" value="CHEW"/>
    <property type="match status" value="1"/>
</dbReference>
<name>A0A3D4V532_9BACT</name>
<dbReference type="InterPro" id="IPR036061">
    <property type="entry name" value="CheW-like_dom_sf"/>
</dbReference>
<dbReference type="GO" id="GO:0005829">
    <property type="term" value="C:cytosol"/>
    <property type="evidence" value="ECO:0007669"/>
    <property type="project" value="TreeGrafter"/>
</dbReference>